<dbReference type="Gene3D" id="1.10.10.2910">
    <property type="match status" value="1"/>
</dbReference>
<evidence type="ECO:0000313" key="2">
    <source>
        <dbReference type="EMBL" id="MDP9838626.1"/>
    </source>
</evidence>
<dbReference type="InterPro" id="IPR052345">
    <property type="entry name" value="Rad_response_metalloprotease"/>
</dbReference>
<dbReference type="Pfam" id="PF06114">
    <property type="entry name" value="Peptidase_M78"/>
    <property type="match status" value="1"/>
</dbReference>
<name>A0ABT9PWU8_9HYPH</name>
<dbReference type="InterPro" id="IPR010359">
    <property type="entry name" value="IrrE_HExxH"/>
</dbReference>
<reference evidence="2 3" key="1">
    <citation type="submission" date="2023-07" db="EMBL/GenBank/DDBJ databases">
        <title>Sorghum-associated microbial communities from plants grown in Nebraska, USA.</title>
        <authorList>
            <person name="Schachtman D."/>
        </authorList>
    </citation>
    <scope>NUCLEOTIDE SEQUENCE [LARGE SCALE GENOMIC DNA]</scope>
    <source>
        <strain evidence="2 3">DS1307</strain>
    </source>
</reference>
<sequence length="388" mass="43066">MAESFSSSVAKHNFGREGFDMSFEPNWASPPGATIERLMATREIDAEELADGLGLERPDFSLLLSGNARITPTLASALADHLGSTPRFWLARDKTYLSDLARLSAAADTDANWAKAMPVASMRRFGWIDRSVKKDALKDELLSFFNCASLPDWNSRYSGGIGAVAFRRSFAFDVDEMATLVWLRAGERQGIELDLPKFDPKGFIDLLPRLRKLSAFKKPSIFLPRLVEACRTVGVAVTTARAPDGCRASGATWKLASGNPIIHLSFRHRAEDHFWFTFFHEAGHVVMHGDSHLDVEGGDASFLGSSKEENEANLFAQDYLLPREVRKALMDRPHPQAILRAAKLVGVSPGIIVGQLERAKALPPGRLSKMKHRYRWDDNPYMPELASP</sequence>
<accession>A0ABT9PWU8</accession>
<comment type="caution">
    <text evidence="2">The sequence shown here is derived from an EMBL/GenBank/DDBJ whole genome shotgun (WGS) entry which is preliminary data.</text>
</comment>
<proteinExistence type="predicted"/>
<dbReference type="PANTHER" id="PTHR43236:SF1">
    <property type="entry name" value="BLL7220 PROTEIN"/>
    <property type="match status" value="1"/>
</dbReference>
<protein>
    <submittedName>
        <fullName evidence="2">Plasmid maintenance system antidote protein VapI/Zn-dependent peptidase ImmA (M78 family)</fullName>
    </submittedName>
</protein>
<feature type="domain" description="IrrE N-terminal-like" evidence="1">
    <location>
        <begin position="254"/>
        <end position="352"/>
    </location>
</feature>
<dbReference type="Proteomes" id="UP001241472">
    <property type="component" value="Unassembled WGS sequence"/>
</dbReference>
<keyword evidence="3" id="KW-1185">Reference proteome</keyword>
<dbReference type="SUPFAM" id="SSF47413">
    <property type="entry name" value="lambda repressor-like DNA-binding domains"/>
    <property type="match status" value="1"/>
</dbReference>
<dbReference type="Gene3D" id="1.10.260.40">
    <property type="entry name" value="lambda repressor-like DNA-binding domains"/>
    <property type="match status" value="1"/>
</dbReference>
<dbReference type="InterPro" id="IPR010982">
    <property type="entry name" value="Lambda_DNA-bd_dom_sf"/>
</dbReference>
<evidence type="ECO:0000313" key="3">
    <source>
        <dbReference type="Proteomes" id="UP001241472"/>
    </source>
</evidence>
<dbReference type="EMBL" id="JAUSRF010000011">
    <property type="protein sequence ID" value="MDP9838626.1"/>
    <property type="molecule type" value="Genomic_DNA"/>
</dbReference>
<dbReference type="PANTHER" id="PTHR43236">
    <property type="entry name" value="ANTITOXIN HIGA1"/>
    <property type="match status" value="1"/>
</dbReference>
<evidence type="ECO:0000259" key="1">
    <source>
        <dbReference type="Pfam" id="PF06114"/>
    </source>
</evidence>
<dbReference type="RefSeq" id="WP_306836716.1">
    <property type="nucleotide sequence ID" value="NZ_JAUSRF010000011.1"/>
</dbReference>
<organism evidence="2 3">
    <name type="scientific">Neorhizobium huautlense</name>
    <dbReference type="NCBI Taxonomy" id="67774"/>
    <lineage>
        <taxon>Bacteria</taxon>
        <taxon>Pseudomonadati</taxon>
        <taxon>Pseudomonadota</taxon>
        <taxon>Alphaproteobacteria</taxon>
        <taxon>Hyphomicrobiales</taxon>
        <taxon>Rhizobiaceae</taxon>
        <taxon>Rhizobium/Agrobacterium group</taxon>
        <taxon>Neorhizobium</taxon>
    </lineage>
</organism>
<gene>
    <name evidence="2" type="ORF">J2T09_003398</name>
</gene>